<dbReference type="PANTHER" id="PTHR43421">
    <property type="entry name" value="METALLOPROTEASE PMBA"/>
    <property type="match status" value="1"/>
</dbReference>
<organism evidence="5 6">
    <name type="scientific">Candidatus Fimadaptatus faecigallinarum</name>
    <dbReference type="NCBI Taxonomy" id="2840814"/>
    <lineage>
        <taxon>Bacteria</taxon>
        <taxon>Bacillati</taxon>
        <taxon>Bacillota</taxon>
        <taxon>Clostridia</taxon>
        <taxon>Eubacteriales</taxon>
        <taxon>Candidatus Fimadaptatus</taxon>
    </lineage>
</organism>
<dbReference type="Gene3D" id="3.30.2290.10">
    <property type="entry name" value="PmbA/TldD superfamily"/>
    <property type="match status" value="1"/>
</dbReference>
<dbReference type="GO" id="GO:0006508">
    <property type="term" value="P:proteolysis"/>
    <property type="evidence" value="ECO:0007669"/>
    <property type="project" value="InterPro"/>
</dbReference>
<dbReference type="InterPro" id="IPR036059">
    <property type="entry name" value="TldD/PmbA_sf"/>
</dbReference>
<evidence type="ECO:0000259" key="3">
    <source>
        <dbReference type="Pfam" id="PF19289"/>
    </source>
</evidence>
<evidence type="ECO:0000313" key="5">
    <source>
        <dbReference type="EMBL" id="HIU47105.1"/>
    </source>
</evidence>
<dbReference type="Pfam" id="PF01523">
    <property type="entry name" value="PmbA_TldD_1st"/>
    <property type="match status" value="1"/>
</dbReference>
<comment type="caution">
    <text evidence="5">The sequence shown here is derived from an EMBL/GenBank/DDBJ whole genome shotgun (WGS) entry which is preliminary data.</text>
</comment>
<dbReference type="InterPro" id="IPR045570">
    <property type="entry name" value="Metalloprtase-TldD/E_cen_dom"/>
</dbReference>
<dbReference type="InterPro" id="IPR035068">
    <property type="entry name" value="TldD/PmbA_N"/>
</dbReference>
<evidence type="ECO:0000259" key="2">
    <source>
        <dbReference type="Pfam" id="PF01523"/>
    </source>
</evidence>
<evidence type="ECO:0000313" key="6">
    <source>
        <dbReference type="Proteomes" id="UP000824123"/>
    </source>
</evidence>
<sequence length="450" mass="47687">MELNEYIKRVLAEAKRAGFEAAECCYISGEDMEISAIGGEIDDYSISTSLGLSLRGLYEGKMGYASTRVLDEESIGWLIESAKSSAELVDNDDKEFLFEGSDSYAQVNAFAPEMEQITARDKIAAALELERATLKLDERIKRVQGCAVVSQRAQTRLVNSLGLDLSHTENAIGAYVSAVAEADGDTATGSAVRFGRNRDMLDTDSLAREAADEALGMLGARPCASGKYAVLLRRDVMAGLLETFAGMFSAEAAQHGLSLLRDREGDRIASPCVTIIDDPLRPDGSASTPFDAEGVATYTKAVVEDGVLRTLLHNLKTANKQGVTTTGNASRPSLGGSITVAPTNFYIKPGERPFEELLSEVGNGLLVTDIMGMHSGANGISGDFSLGARGYLIKDGRIDRPVKGITIAGNFLELLGNISEVGSDLWFGMPGGSCCGAPSAIVPELSVAGE</sequence>
<dbReference type="Pfam" id="PF19290">
    <property type="entry name" value="PmbA_TldD_2nd"/>
    <property type="match status" value="1"/>
</dbReference>
<dbReference type="GO" id="GO:0005829">
    <property type="term" value="C:cytosol"/>
    <property type="evidence" value="ECO:0007669"/>
    <property type="project" value="TreeGrafter"/>
</dbReference>
<reference evidence="5" key="1">
    <citation type="submission" date="2020-10" db="EMBL/GenBank/DDBJ databases">
        <authorList>
            <person name="Gilroy R."/>
        </authorList>
    </citation>
    <scope>NUCLEOTIDE SEQUENCE</scope>
    <source>
        <strain evidence="5">ChiSxjej2B14-8506</strain>
    </source>
</reference>
<dbReference type="Proteomes" id="UP000824123">
    <property type="component" value="Unassembled WGS sequence"/>
</dbReference>
<proteinExistence type="inferred from homology"/>
<feature type="domain" description="Metalloprotease TldD/E central" evidence="4">
    <location>
        <begin position="115"/>
        <end position="218"/>
    </location>
</feature>
<dbReference type="Pfam" id="PF19289">
    <property type="entry name" value="PmbA_TldD_3rd"/>
    <property type="match status" value="1"/>
</dbReference>
<dbReference type="GO" id="GO:0008237">
    <property type="term" value="F:metallopeptidase activity"/>
    <property type="evidence" value="ECO:0007669"/>
    <property type="project" value="InterPro"/>
</dbReference>
<reference evidence="5" key="2">
    <citation type="journal article" date="2021" name="PeerJ">
        <title>Extensive microbial diversity within the chicken gut microbiome revealed by metagenomics and culture.</title>
        <authorList>
            <person name="Gilroy R."/>
            <person name="Ravi A."/>
            <person name="Getino M."/>
            <person name="Pursley I."/>
            <person name="Horton D.L."/>
            <person name="Alikhan N.F."/>
            <person name="Baker D."/>
            <person name="Gharbi K."/>
            <person name="Hall N."/>
            <person name="Watson M."/>
            <person name="Adriaenssens E.M."/>
            <person name="Foster-Nyarko E."/>
            <person name="Jarju S."/>
            <person name="Secka A."/>
            <person name="Antonio M."/>
            <person name="Oren A."/>
            <person name="Chaudhuri R.R."/>
            <person name="La Ragione R."/>
            <person name="Hildebrand F."/>
            <person name="Pallen M.J."/>
        </authorList>
    </citation>
    <scope>NUCLEOTIDE SEQUENCE</scope>
    <source>
        <strain evidence="5">ChiSxjej2B14-8506</strain>
    </source>
</reference>
<protein>
    <submittedName>
        <fullName evidence="5">TldD/PmbA family protein</fullName>
    </submittedName>
</protein>
<dbReference type="InterPro" id="IPR047657">
    <property type="entry name" value="PmbA"/>
</dbReference>
<feature type="domain" description="Metalloprotease TldD/E C-terminal" evidence="3">
    <location>
        <begin position="225"/>
        <end position="449"/>
    </location>
</feature>
<gene>
    <name evidence="5" type="ORF">IAC59_07585</name>
</gene>
<comment type="similarity">
    <text evidence="1">Belongs to the peptidase U62 family.</text>
</comment>
<dbReference type="InterPro" id="IPR045569">
    <property type="entry name" value="Metalloprtase-TldD/E_C"/>
</dbReference>
<dbReference type="SUPFAM" id="SSF111283">
    <property type="entry name" value="Putative modulator of DNA gyrase, PmbA/TldD"/>
    <property type="match status" value="1"/>
</dbReference>
<dbReference type="PANTHER" id="PTHR43421:SF1">
    <property type="entry name" value="METALLOPROTEASE PMBA"/>
    <property type="match status" value="1"/>
</dbReference>
<dbReference type="EMBL" id="DVNK01000046">
    <property type="protein sequence ID" value="HIU47105.1"/>
    <property type="molecule type" value="Genomic_DNA"/>
</dbReference>
<dbReference type="InterPro" id="IPR002510">
    <property type="entry name" value="Metalloprtase-TldD/E_N"/>
</dbReference>
<dbReference type="AlphaFoldDB" id="A0A9D1S4X9"/>
<evidence type="ECO:0000259" key="4">
    <source>
        <dbReference type="Pfam" id="PF19290"/>
    </source>
</evidence>
<evidence type="ECO:0000256" key="1">
    <source>
        <dbReference type="ARBA" id="ARBA00005836"/>
    </source>
</evidence>
<accession>A0A9D1S4X9</accession>
<feature type="domain" description="Metalloprotease TldD/E N-terminal" evidence="2">
    <location>
        <begin position="22"/>
        <end position="86"/>
    </location>
</feature>
<name>A0A9D1S4X9_9FIRM</name>